<gene>
    <name evidence="2" type="ORF">CAL24_11645</name>
</gene>
<dbReference type="Proteomes" id="UP000215633">
    <property type="component" value="Unassembled WGS sequence"/>
</dbReference>
<comment type="caution">
    <text evidence="2">The sequence shown here is derived from an EMBL/GenBank/DDBJ whole genome shotgun (WGS) entry which is preliminary data.</text>
</comment>
<dbReference type="GO" id="GO:0051536">
    <property type="term" value="F:iron-sulfur cluster binding"/>
    <property type="evidence" value="ECO:0007669"/>
    <property type="project" value="InterPro"/>
</dbReference>
<protein>
    <submittedName>
        <fullName evidence="2">Ferredoxin</fullName>
    </submittedName>
</protein>
<dbReference type="InterPro" id="IPR036010">
    <property type="entry name" value="2Fe-2S_ferredoxin-like_sf"/>
</dbReference>
<keyword evidence="3" id="KW-1185">Reference proteome</keyword>
<organism evidence="2 3">
    <name type="scientific">Bordetella genomosp. 2</name>
    <dbReference type="NCBI Taxonomy" id="1983456"/>
    <lineage>
        <taxon>Bacteria</taxon>
        <taxon>Pseudomonadati</taxon>
        <taxon>Pseudomonadota</taxon>
        <taxon>Betaproteobacteria</taxon>
        <taxon>Burkholderiales</taxon>
        <taxon>Alcaligenaceae</taxon>
        <taxon>Bordetella</taxon>
    </lineage>
</organism>
<dbReference type="Gene3D" id="3.10.20.440">
    <property type="entry name" value="2Fe-2S iron-sulphur cluster binding domain, sarcosine oxidase, alpha subunit, N-terminal domain"/>
    <property type="match status" value="1"/>
</dbReference>
<dbReference type="EMBL" id="NEVT01000006">
    <property type="protein sequence ID" value="OZI75852.1"/>
    <property type="molecule type" value="Genomic_DNA"/>
</dbReference>
<dbReference type="Pfam" id="PF13510">
    <property type="entry name" value="Fer2_4"/>
    <property type="match status" value="1"/>
</dbReference>
<evidence type="ECO:0000256" key="1">
    <source>
        <dbReference type="ARBA" id="ARBA00023002"/>
    </source>
</evidence>
<dbReference type="GO" id="GO:0016491">
    <property type="term" value="F:oxidoreductase activity"/>
    <property type="evidence" value="ECO:0007669"/>
    <property type="project" value="UniProtKB-KW"/>
</dbReference>
<name>A0A261VQT2_9BORD</name>
<evidence type="ECO:0000313" key="3">
    <source>
        <dbReference type="Proteomes" id="UP000215633"/>
    </source>
</evidence>
<dbReference type="InterPro" id="IPR042204">
    <property type="entry name" value="2Fe-2S-bd_N"/>
</dbReference>
<accession>A0A261VQT2</accession>
<reference evidence="3" key="1">
    <citation type="submission" date="2017-05" db="EMBL/GenBank/DDBJ databases">
        <title>Complete and WGS of Bordetella genogroups.</title>
        <authorList>
            <person name="Spilker T."/>
            <person name="Lipuma J."/>
        </authorList>
    </citation>
    <scope>NUCLEOTIDE SEQUENCE [LARGE SCALE GENOMIC DNA]</scope>
    <source>
        <strain evidence="3">AU8256</strain>
    </source>
</reference>
<keyword evidence="1" id="KW-0560">Oxidoreductase</keyword>
<sequence>MTGAIGGATGTTASRPLLRRVAVPAAPVLRLSWNGQPLEARQGDTVLTALLLAAGHLRVTLGEGAPRAGFCLMGACQDCWVQTGTGRRLRACTTLAEDGMDLVSALPGDPPCP</sequence>
<proteinExistence type="predicted"/>
<dbReference type="RefSeq" id="WP_094806794.1">
    <property type="nucleotide sequence ID" value="NZ_NEVT01000006.1"/>
</dbReference>
<dbReference type="AlphaFoldDB" id="A0A261VQT2"/>
<evidence type="ECO:0000313" key="2">
    <source>
        <dbReference type="EMBL" id="OZI75852.1"/>
    </source>
</evidence>
<dbReference type="SUPFAM" id="SSF54292">
    <property type="entry name" value="2Fe-2S ferredoxin-like"/>
    <property type="match status" value="1"/>
</dbReference>